<name>A0A9W9DFS0_9AGAR</name>
<dbReference type="InterPro" id="IPR011009">
    <property type="entry name" value="Kinase-like_dom_sf"/>
</dbReference>
<proteinExistence type="predicted"/>
<dbReference type="Proteomes" id="UP001150238">
    <property type="component" value="Unassembled WGS sequence"/>
</dbReference>
<dbReference type="GO" id="GO:0005524">
    <property type="term" value="F:ATP binding"/>
    <property type="evidence" value="ECO:0007669"/>
    <property type="project" value="InterPro"/>
</dbReference>
<organism evidence="2 3">
    <name type="scientific">Lentinula lateritia</name>
    <dbReference type="NCBI Taxonomy" id="40482"/>
    <lineage>
        <taxon>Eukaryota</taxon>
        <taxon>Fungi</taxon>
        <taxon>Dikarya</taxon>
        <taxon>Basidiomycota</taxon>
        <taxon>Agaricomycotina</taxon>
        <taxon>Agaricomycetes</taxon>
        <taxon>Agaricomycetidae</taxon>
        <taxon>Agaricales</taxon>
        <taxon>Marasmiineae</taxon>
        <taxon>Omphalotaceae</taxon>
        <taxon>Lentinula</taxon>
    </lineage>
</organism>
<sequence>MKCVKRLSDEERVPTSFSNSEHAWNPSNHCVPVLGTTTIPDSSDHVILVMRWMQPVLSVARFRPIGDSADHERMILQGLQYVHRNGVAHRDCSTNNMMVDATVISHVRWRVSSCQSGEEV</sequence>
<protein>
    <recommendedName>
        <fullName evidence="1">Protein kinase domain-containing protein</fullName>
    </recommendedName>
</protein>
<dbReference type="GO" id="GO:0004672">
    <property type="term" value="F:protein kinase activity"/>
    <property type="evidence" value="ECO:0007669"/>
    <property type="project" value="InterPro"/>
</dbReference>
<dbReference type="Gene3D" id="1.10.510.10">
    <property type="entry name" value="Transferase(Phosphotransferase) domain 1"/>
    <property type="match status" value="1"/>
</dbReference>
<accession>A0A9W9DFS0</accession>
<comment type="caution">
    <text evidence="2">The sequence shown here is derived from an EMBL/GenBank/DDBJ whole genome shotgun (WGS) entry which is preliminary data.</text>
</comment>
<dbReference type="InterPro" id="IPR000719">
    <property type="entry name" value="Prot_kinase_dom"/>
</dbReference>
<dbReference type="SUPFAM" id="SSF56112">
    <property type="entry name" value="Protein kinase-like (PK-like)"/>
    <property type="match status" value="1"/>
</dbReference>
<feature type="domain" description="Protein kinase" evidence="1">
    <location>
        <begin position="1"/>
        <end position="120"/>
    </location>
</feature>
<dbReference type="EMBL" id="JANVFS010000038">
    <property type="protein sequence ID" value="KAJ4468464.1"/>
    <property type="molecule type" value="Genomic_DNA"/>
</dbReference>
<evidence type="ECO:0000313" key="3">
    <source>
        <dbReference type="Proteomes" id="UP001150238"/>
    </source>
</evidence>
<dbReference type="Gene3D" id="3.30.200.20">
    <property type="entry name" value="Phosphorylase Kinase, domain 1"/>
    <property type="match status" value="1"/>
</dbReference>
<evidence type="ECO:0000259" key="1">
    <source>
        <dbReference type="PROSITE" id="PS50011"/>
    </source>
</evidence>
<gene>
    <name evidence="2" type="ORF">C8J55DRAFT_584759</name>
</gene>
<reference evidence="2" key="1">
    <citation type="submission" date="2022-08" db="EMBL/GenBank/DDBJ databases">
        <authorList>
            <consortium name="DOE Joint Genome Institute"/>
            <person name="Min B."/>
            <person name="Riley R."/>
            <person name="Sierra-Patev S."/>
            <person name="Naranjo-Ortiz M."/>
            <person name="Looney B."/>
            <person name="Konkel Z."/>
            <person name="Slot J.C."/>
            <person name="Sakamoto Y."/>
            <person name="Steenwyk J.L."/>
            <person name="Rokas A."/>
            <person name="Carro J."/>
            <person name="Camarero S."/>
            <person name="Ferreira P."/>
            <person name="Molpeceres G."/>
            <person name="Ruiz-Duenas F.J."/>
            <person name="Serrano A."/>
            <person name="Henrissat B."/>
            <person name="Drula E."/>
            <person name="Hughes K.W."/>
            <person name="Mata J.L."/>
            <person name="Ishikawa N.K."/>
            <person name="Vargas-Isla R."/>
            <person name="Ushijima S."/>
            <person name="Smith C.A."/>
            <person name="Ahrendt S."/>
            <person name="Andreopoulos W."/>
            <person name="He G."/>
            <person name="Labutti K."/>
            <person name="Lipzen A."/>
            <person name="Ng V."/>
            <person name="Sandor L."/>
            <person name="Barry K."/>
            <person name="Martinez A.T."/>
            <person name="Xiao Y."/>
            <person name="Gibbons J.G."/>
            <person name="Terashima K."/>
            <person name="Hibbett D.S."/>
            <person name="Grigoriev I.V."/>
        </authorList>
    </citation>
    <scope>NUCLEOTIDE SEQUENCE</scope>
    <source>
        <strain evidence="2">Sp2 HRB7682 ss15</strain>
    </source>
</reference>
<dbReference type="PROSITE" id="PS50011">
    <property type="entry name" value="PROTEIN_KINASE_DOM"/>
    <property type="match status" value="1"/>
</dbReference>
<reference evidence="2" key="2">
    <citation type="journal article" date="2023" name="Proc. Natl. Acad. Sci. U.S.A.">
        <title>A global phylogenomic analysis of the shiitake genus Lentinula.</title>
        <authorList>
            <person name="Sierra-Patev S."/>
            <person name="Min B."/>
            <person name="Naranjo-Ortiz M."/>
            <person name="Looney B."/>
            <person name="Konkel Z."/>
            <person name="Slot J.C."/>
            <person name="Sakamoto Y."/>
            <person name="Steenwyk J.L."/>
            <person name="Rokas A."/>
            <person name="Carro J."/>
            <person name="Camarero S."/>
            <person name="Ferreira P."/>
            <person name="Molpeceres G."/>
            <person name="Ruiz-Duenas F.J."/>
            <person name="Serrano A."/>
            <person name="Henrissat B."/>
            <person name="Drula E."/>
            <person name="Hughes K.W."/>
            <person name="Mata J.L."/>
            <person name="Ishikawa N.K."/>
            <person name="Vargas-Isla R."/>
            <person name="Ushijima S."/>
            <person name="Smith C.A."/>
            <person name="Donoghue J."/>
            <person name="Ahrendt S."/>
            <person name="Andreopoulos W."/>
            <person name="He G."/>
            <person name="LaButti K."/>
            <person name="Lipzen A."/>
            <person name="Ng V."/>
            <person name="Riley R."/>
            <person name="Sandor L."/>
            <person name="Barry K."/>
            <person name="Martinez A.T."/>
            <person name="Xiao Y."/>
            <person name="Gibbons J.G."/>
            <person name="Terashima K."/>
            <person name="Grigoriev I.V."/>
            <person name="Hibbett D."/>
        </authorList>
    </citation>
    <scope>NUCLEOTIDE SEQUENCE</scope>
    <source>
        <strain evidence="2">Sp2 HRB7682 ss15</strain>
    </source>
</reference>
<dbReference type="AlphaFoldDB" id="A0A9W9DFS0"/>
<evidence type="ECO:0000313" key="2">
    <source>
        <dbReference type="EMBL" id="KAJ4468464.1"/>
    </source>
</evidence>